<evidence type="ECO:0000313" key="11">
    <source>
        <dbReference type="Proteomes" id="UP000585749"/>
    </source>
</evidence>
<dbReference type="InterPro" id="IPR001525">
    <property type="entry name" value="C5_MeTfrase"/>
</dbReference>
<dbReference type="AlphaFoldDB" id="A0A4Y4G7W4"/>
<keyword evidence="4 6" id="KW-0949">S-adenosyl-L-methionine</keyword>
<accession>A0A4Y4G7W4</accession>
<evidence type="ECO:0000313" key="9">
    <source>
        <dbReference type="EMBL" id="SCB99591.1"/>
    </source>
</evidence>
<dbReference type="InterPro" id="IPR029063">
    <property type="entry name" value="SAM-dependent_MTases_sf"/>
</dbReference>
<dbReference type="InterPro" id="IPR010982">
    <property type="entry name" value="Lambda_DNA-bd_dom_sf"/>
</dbReference>
<feature type="domain" description="HTH cro/C1-type" evidence="7">
    <location>
        <begin position="24"/>
        <end position="61"/>
    </location>
</feature>
<evidence type="ECO:0000259" key="7">
    <source>
        <dbReference type="PROSITE" id="PS50943"/>
    </source>
</evidence>
<dbReference type="PRINTS" id="PR00105">
    <property type="entry name" value="C5METTRFRASE"/>
</dbReference>
<dbReference type="SUPFAM" id="SSF47413">
    <property type="entry name" value="lambda repressor-like DNA-binding domains"/>
    <property type="match status" value="1"/>
</dbReference>
<dbReference type="EMBL" id="FMAW01000010">
    <property type="protein sequence ID" value="SCB99591.1"/>
    <property type="molecule type" value="Genomic_DNA"/>
</dbReference>
<dbReference type="OrthoDB" id="9805309at2"/>
<evidence type="ECO:0000256" key="1">
    <source>
        <dbReference type="ARBA" id="ARBA00011975"/>
    </source>
</evidence>
<comment type="caution">
    <text evidence="8">The sequence shown here is derived from an EMBL/GenBank/DDBJ whole genome shotgun (WGS) entry which is preliminary data.</text>
</comment>
<dbReference type="PROSITE" id="PS51679">
    <property type="entry name" value="SAM_MT_C5"/>
    <property type="match status" value="1"/>
</dbReference>
<dbReference type="Pfam" id="PF13443">
    <property type="entry name" value="HTH_26"/>
    <property type="match status" value="1"/>
</dbReference>
<dbReference type="RefSeq" id="WP_083194488.1">
    <property type="nucleotide sequence ID" value="NZ_BJEG01000008.1"/>
</dbReference>
<dbReference type="GO" id="GO:0009307">
    <property type="term" value="P:DNA restriction-modification system"/>
    <property type="evidence" value="ECO:0007669"/>
    <property type="project" value="UniProtKB-KW"/>
</dbReference>
<sequence>MVFCYDKLWNLAYSRHLNKTALRDEAGLTNSTLARLSKNETVSMDALARICDSLDCSLEEIVEYKKRVNNLNYVSLFSSAGVGCFGFKQEGFLGVATSELIERRLNVQKANDKVKYDNGYVLGDITQDETKDQLYNAIDYFKKEESVNEIDAVIFTAPCQGMSVANHKKNDGTIVKNSLVVEALEIVKKIQPKFFIAENVRAFMTTKCMDHDVEKKIKDAFVDWLSEDYVYESKIFNFKNFGANSSRTRTVVIGVRKDLSQSINIESLYPSQEPEKNLFNVIGDLKSLKTMGEVDPKDIYHNFKKYRPDMRNWIKDLKPGETAFDNIDPLKRPHTVSKTGELIPNVNKNGDKYTRQRWSAVAPCVHTRNDILASQNTVHPTDDRVFSIRELMRMMNIPSSFKWTMESEETLNAMSLREKEIFLKKNEINIRQSIGEAVPTIIMQKIAKNIKDTLYDIEKSQSKKNNNRLQVTG</sequence>
<keyword evidence="3 6" id="KW-0808">Transferase</keyword>
<keyword evidence="10" id="KW-1185">Reference proteome</keyword>
<dbReference type="GO" id="GO:0003677">
    <property type="term" value="F:DNA binding"/>
    <property type="evidence" value="ECO:0007669"/>
    <property type="project" value="InterPro"/>
</dbReference>
<dbReference type="GO" id="GO:0003886">
    <property type="term" value="F:DNA (cytosine-5-)-methyltransferase activity"/>
    <property type="evidence" value="ECO:0007669"/>
    <property type="project" value="UniProtKB-EC"/>
</dbReference>
<dbReference type="SUPFAM" id="SSF53335">
    <property type="entry name" value="S-adenosyl-L-methionine-dependent methyltransferases"/>
    <property type="match status" value="1"/>
</dbReference>
<name>A0A4Y4G7W4_WEIHE</name>
<dbReference type="Gene3D" id="1.10.260.40">
    <property type="entry name" value="lambda repressor-like DNA-binding domains"/>
    <property type="match status" value="1"/>
</dbReference>
<dbReference type="InterPro" id="IPR001387">
    <property type="entry name" value="Cro/C1-type_HTH"/>
</dbReference>
<keyword evidence="5" id="KW-0680">Restriction system</keyword>
<evidence type="ECO:0000256" key="3">
    <source>
        <dbReference type="ARBA" id="ARBA00022679"/>
    </source>
</evidence>
<dbReference type="Proteomes" id="UP000585749">
    <property type="component" value="Unassembled WGS sequence"/>
</dbReference>
<evidence type="ECO:0000313" key="8">
    <source>
        <dbReference type="EMBL" id="NKY67264.1"/>
    </source>
</evidence>
<dbReference type="Gene3D" id="3.90.120.10">
    <property type="entry name" value="DNA Methylase, subunit A, domain 2"/>
    <property type="match status" value="1"/>
</dbReference>
<organism evidence="8 11">
    <name type="scientific">Weissella hellenica</name>
    <dbReference type="NCBI Taxonomy" id="46256"/>
    <lineage>
        <taxon>Bacteria</taxon>
        <taxon>Bacillati</taxon>
        <taxon>Bacillota</taxon>
        <taxon>Bacilli</taxon>
        <taxon>Lactobacillales</taxon>
        <taxon>Lactobacillaceae</taxon>
        <taxon>Weissella</taxon>
    </lineage>
</organism>
<dbReference type="Pfam" id="PF00145">
    <property type="entry name" value="DNA_methylase"/>
    <property type="match status" value="1"/>
</dbReference>
<dbReference type="GO" id="GO:0044027">
    <property type="term" value="P:negative regulation of gene expression via chromosomal CpG island methylation"/>
    <property type="evidence" value="ECO:0007669"/>
    <property type="project" value="TreeGrafter"/>
</dbReference>
<feature type="active site" evidence="6">
    <location>
        <position position="159"/>
    </location>
</feature>
<dbReference type="EC" id="2.1.1.37" evidence="1"/>
<dbReference type="InterPro" id="IPR050390">
    <property type="entry name" value="C5-Methyltransferase"/>
</dbReference>
<comment type="similarity">
    <text evidence="6">Belongs to the class I-like SAM-binding methyltransferase superfamily. C5-methyltransferase family.</text>
</comment>
<evidence type="ECO:0000313" key="10">
    <source>
        <dbReference type="Proteomes" id="UP000182448"/>
    </source>
</evidence>
<reference evidence="9 10" key="1">
    <citation type="submission" date="2016-08" db="EMBL/GenBank/DDBJ databases">
        <authorList>
            <person name="Varghese N."/>
            <person name="Submissions Spin"/>
        </authorList>
    </citation>
    <scope>NUCLEOTIDE SEQUENCE [LARGE SCALE GENOMIC DNA]</scope>
    <source>
        <strain evidence="9 10">R-53116</strain>
    </source>
</reference>
<dbReference type="GO" id="GO:0032259">
    <property type="term" value="P:methylation"/>
    <property type="evidence" value="ECO:0007669"/>
    <property type="project" value="UniProtKB-KW"/>
</dbReference>
<evidence type="ECO:0000256" key="6">
    <source>
        <dbReference type="PROSITE-ProRule" id="PRU01016"/>
    </source>
</evidence>
<evidence type="ECO:0000256" key="5">
    <source>
        <dbReference type="ARBA" id="ARBA00022747"/>
    </source>
</evidence>
<dbReference type="PANTHER" id="PTHR10629">
    <property type="entry name" value="CYTOSINE-SPECIFIC METHYLTRANSFERASE"/>
    <property type="match status" value="1"/>
</dbReference>
<keyword evidence="2 6" id="KW-0489">Methyltransferase</keyword>
<dbReference type="Gene3D" id="3.40.50.150">
    <property type="entry name" value="Vaccinia Virus protein VP39"/>
    <property type="match status" value="1"/>
</dbReference>
<dbReference type="Proteomes" id="UP000182448">
    <property type="component" value="Unassembled WGS sequence"/>
</dbReference>
<evidence type="ECO:0000256" key="4">
    <source>
        <dbReference type="ARBA" id="ARBA00022691"/>
    </source>
</evidence>
<dbReference type="PROSITE" id="PS50943">
    <property type="entry name" value="HTH_CROC1"/>
    <property type="match status" value="1"/>
</dbReference>
<proteinExistence type="inferred from homology"/>
<reference evidence="8 11" key="2">
    <citation type="submission" date="2020-04" db="EMBL/GenBank/DDBJ databases">
        <title>MicrobeNet Type strains.</title>
        <authorList>
            <person name="Nicholson A.C."/>
        </authorList>
    </citation>
    <scope>NUCLEOTIDE SEQUENCE [LARGE SCALE GENOMIC DNA]</scope>
    <source>
        <strain evidence="8 11">CCUG 33494</strain>
    </source>
</reference>
<gene>
    <name evidence="9" type="ORF">GA0061075_1105</name>
    <name evidence="8" type="ORF">HF960_06250</name>
</gene>
<protein>
    <recommendedName>
        <fullName evidence="1">DNA (cytosine-5-)-methyltransferase</fullName>
        <ecNumber evidence="1">2.1.1.37</ecNumber>
    </recommendedName>
</protein>
<evidence type="ECO:0000256" key="2">
    <source>
        <dbReference type="ARBA" id="ARBA00022603"/>
    </source>
</evidence>
<dbReference type="EMBL" id="JAAXPM010000008">
    <property type="protein sequence ID" value="NKY67264.1"/>
    <property type="molecule type" value="Genomic_DNA"/>
</dbReference>
<dbReference type="PANTHER" id="PTHR10629:SF52">
    <property type="entry name" value="DNA (CYTOSINE-5)-METHYLTRANSFERASE 1"/>
    <property type="match status" value="1"/>
</dbReference>